<feature type="domain" description="SGNH hydrolase-type esterase" evidence="3">
    <location>
        <begin position="38"/>
        <end position="233"/>
    </location>
</feature>
<evidence type="ECO:0000313" key="5">
    <source>
        <dbReference type="Proteomes" id="UP000199672"/>
    </source>
</evidence>
<dbReference type="GO" id="GO:0016788">
    <property type="term" value="F:hydrolase activity, acting on ester bonds"/>
    <property type="evidence" value="ECO:0007669"/>
    <property type="project" value="UniProtKB-ARBA"/>
</dbReference>
<name>A0A1I1XW95_9FLAO</name>
<dbReference type="SUPFAM" id="SSF52266">
    <property type="entry name" value="SGNH hydrolase"/>
    <property type="match status" value="1"/>
</dbReference>
<dbReference type="AlphaFoldDB" id="A0A1I1XW95"/>
<reference evidence="5" key="1">
    <citation type="submission" date="2016-10" db="EMBL/GenBank/DDBJ databases">
        <authorList>
            <person name="Varghese N."/>
            <person name="Submissions S."/>
        </authorList>
    </citation>
    <scope>NUCLEOTIDE SEQUENCE [LARGE SCALE GENOMIC DNA]</scope>
    <source>
        <strain evidence="5">CGMCC 1.10370</strain>
    </source>
</reference>
<dbReference type="PANTHER" id="PTHR43695">
    <property type="entry name" value="PUTATIVE (AFU_ORTHOLOGUE AFUA_2G17250)-RELATED"/>
    <property type="match status" value="1"/>
</dbReference>
<dbReference type="PANTHER" id="PTHR43695:SF1">
    <property type="entry name" value="RHAMNOGALACTURONAN ACETYLESTERASE"/>
    <property type="match status" value="1"/>
</dbReference>
<keyword evidence="5" id="KW-1185">Reference proteome</keyword>
<evidence type="ECO:0000256" key="1">
    <source>
        <dbReference type="ARBA" id="ARBA00008668"/>
    </source>
</evidence>
<gene>
    <name evidence="4" type="ORF">SAMN05216297_1222</name>
</gene>
<comment type="similarity">
    <text evidence="1">Belongs to the 'GDSL' lipolytic enzyme family.</text>
</comment>
<dbReference type="Proteomes" id="UP000199672">
    <property type="component" value="Unassembled WGS sequence"/>
</dbReference>
<dbReference type="STRING" id="739143.SAMN05216297_1222"/>
<evidence type="ECO:0000256" key="2">
    <source>
        <dbReference type="ARBA" id="ARBA00022801"/>
    </source>
</evidence>
<dbReference type="Pfam" id="PF13472">
    <property type="entry name" value="Lipase_GDSL_2"/>
    <property type="match status" value="1"/>
</dbReference>
<accession>A0A1I1XW95</accession>
<dbReference type="InterPro" id="IPR036514">
    <property type="entry name" value="SGNH_hydro_sf"/>
</dbReference>
<protein>
    <submittedName>
        <fullName evidence="4">Lysophospholipase L1</fullName>
    </submittedName>
</protein>
<dbReference type="InterPro" id="IPR037459">
    <property type="entry name" value="RhgT-like"/>
</dbReference>
<dbReference type="CDD" id="cd01821">
    <property type="entry name" value="Rhamnogalacturan_acetylesterase_like"/>
    <property type="match status" value="1"/>
</dbReference>
<dbReference type="InterPro" id="IPR013830">
    <property type="entry name" value="SGNH_hydro"/>
</dbReference>
<organism evidence="4 5">
    <name type="scientific">Flavobacterium phragmitis</name>
    <dbReference type="NCBI Taxonomy" id="739143"/>
    <lineage>
        <taxon>Bacteria</taxon>
        <taxon>Pseudomonadati</taxon>
        <taxon>Bacteroidota</taxon>
        <taxon>Flavobacteriia</taxon>
        <taxon>Flavobacteriales</taxon>
        <taxon>Flavobacteriaceae</taxon>
        <taxon>Flavobacterium</taxon>
    </lineage>
</organism>
<dbReference type="EMBL" id="FOMH01000022">
    <property type="protein sequence ID" value="SFE11584.1"/>
    <property type="molecule type" value="Genomic_DNA"/>
</dbReference>
<proteinExistence type="inferred from homology"/>
<evidence type="ECO:0000259" key="3">
    <source>
        <dbReference type="Pfam" id="PF13472"/>
    </source>
</evidence>
<dbReference type="Gene3D" id="3.40.50.1110">
    <property type="entry name" value="SGNH hydrolase"/>
    <property type="match status" value="1"/>
</dbReference>
<keyword evidence="2" id="KW-0378">Hydrolase</keyword>
<sequence>MFFAVRPPPKTTNKMKKYILLAFLITSFGFAQKTSLYCIGDSTMANKKDPTRNPEHGWAQVLQSFFKEDIVVVNKAVNGRSTKSFINEKRWDSIYAKLRKGDYVLIEFGHNDAKIEDSARYTNPHTAYRYNLIRFVKESREKGAIPILLTSIARRNFNEKGVLVPTHGDYPLETRLVAQEFKVPFIDMEYQTEILEQSYGPEKSKTLHLHFKAGEPPFYDKDKADDTHLSLKGANEIAKIFISQLKKLEDSSLDKLKRGIK</sequence>
<evidence type="ECO:0000313" key="4">
    <source>
        <dbReference type="EMBL" id="SFE11584.1"/>
    </source>
</evidence>